<dbReference type="PROSITE" id="PS50848">
    <property type="entry name" value="START"/>
    <property type="match status" value="1"/>
</dbReference>
<dbReference type="GO" id="GO:0008289">
    <property type="term" value="F:lipid binding"/>
    <property type="evidence" value="ECO:0007669"/>
    <property type="project" value="InterPro"/>
</dbReference>
<name>A0AAD4IP27_PERFH</name>
<feature type="domain" description="START" evidence="1">
    <location>
        <begin position="46"/>
        <end position="132"/>
    </location>
</feature>
<dbReference type="EMBL" id="SDAM02029566">
    <property type="protein sequence ID" value="KAH6756170.1"/>
    <property type="molecule type" value="Genomic_DNA"/>
</dbReference>
<gene>
    <name evidence="2" type="ORF">C2S53_004269</name>
</gene>
<keyword evidence="3" id="KW-1185">Reference proteome</keyword>
<sequence length="132" mass="14954">MICEGGEKFQFWRHGLPADPSFELLDRSSSPSVILSLAFPPPLSISDMDKSLTADIAANGMDESIRLLQSNEVLWIKADRRETLNLESYERLFQSPYNHMKIPSIQIEASRDFGVVIMNTLTLVNMFMDLVC</sequence>
<comment type="caution">
    <text evidence="2">The sequence shown here is derived from an EMBL/GenBank/DDBJ whole genome shotgun (WGS) entry which is preliminary data.</text>
</comment>
<organism evidence="2 3">
    <name type="scientific">Perilla frutescens var. hirtella</name>
    <name type="common">Perilla citriodora</name>
    <name type="synonym">Perilla setoyensis</name>
    <dbReference type="NCBI Taxonomy" id="608512"/>
    <lineage>
        <taxon>Eukaryota</taxon>
        <taxon>Viridiplantae</taxon>
        <taxon>Streptophyta</taxon>
        <taxon>Embryophyta</taxon>
        <taxon>Tracheophyta</taxon>
        <taxon>Spermatophyta</taxon>
        <taxon>Magnoliopsida</taxon>
        <taxon>eudicotyledons</taxon>
        <taxon>Gunneridae</taxon>
        <taxon>Pentapetalae</taxon>
        <taxon>asterids</taxon>
        <taxon>lamiids</taxon>
        <taxon>Lamiales</taxon>
        <taxon>Lamiaceae</taxon>
        <taxon>Nepetoideae</taxon>
        <taxon>Elsholtzieae</taxon>
        <taxon>Perilla</taxon>
    </lineage>
</organism>
<dbReference type="PANTHER" id="PTHR45654">
    <property type="entry name" value="HOMEOBOX-LEUCINE ZIPPER PROTEIN MERISTEM L1"/>
    <property type="match status" value="1"/>
</dbReference>
<reference evidence="2 3" key="1">
    <citation type="journal article" date="2021" name="Nat. Commun.">
        <title>Incipient diploidization of the medicinal plant Perilla within 10,000 years.</title>
        <authorList>
            <person name="Zhang Y."/>
            <person name="Shen Q."/>
            <person name="Leng L."/>
            <person name="Zhang D."/>
            <person name="Chen S."/>
            <person name="Shi Y."/>
            <person name="Ning Z."/>
            <person name="Chen S."/>
        </authorList>
    </citation>
    <scope>NUCLEOTIDE SEQUENCE [LARGE SCALE GENOMIC DNA]</scope>
    <source>
        <strain evidence="3">cv. PC099</strain>
    </source>
</reference>
<accession>A0AAD4IP27</accession>
<protein>
    <recommendedName>
        <fullName evidence="1">START domain-containing protein</fullName>
    </recommendedName>
</protein>
<evidence type="ECO:0000259" key="1">
    <source>
        <dbReference type="PROSITE" id="PS50848"/>
    </source>
</evidence>
<dbReference type="InterPro" id="IPR042160">
    <property type="entry name" value="HD-Zip_IV"/>
</dbReference>
<dbReference type="GO" id="GO:0003677">
    <property type="term" value="F:DNA binding"/>
    <property type="evidence" value="ECO:0007669"/>
    <property type="project" value="UniProtKB-KW"/>
</dbReference>
<proteinExistence type="predicted"/>
<evidence type="ECO:0000313" key="2">
    <source>
        <dbReference type="EMBL" id="KAH6756170.1"/>
    </source>
</evidence>
<dbReference type="AlphaFoldDB" id="A0AAD4IP27"/>
<dbReference type="PANTHER" id="PTHR45654:SF1">
    <property type="entry name" value="HOMEOBOX-LEUCINE ZIPPER PROTEIN HDG11"/>
    <property type="match status" value="1"/>
</dbReference>
<evidence type="ECO:0000313" key="3">
    <source>
        <dbReference type="Proteomes" id="UP001190926"/>
    </source>
</evidence>
<dbReference type="Proteomes" id="UP001190926">
    <property type="component" value="Unassembled WGS sequence"/>
</dbReference>
<dbReference type="InterPro" id="IPR002913">
    <property type="entry name" value="START_lipid-bd_dom"/>
</dbReference>